<evidence type="ECO:0000256" key="11">
    <source>
        <dbReference type="HAMAP-Rule" id="MF_00109"/>
    </source>
</evidence>
<dbReference type="PROSITE" id="PS01128">
    <property type="entry name" value="SHIKIMATE_KINASE"/>
    <property type="match status" value="1"/>
</dbReference>
<keyword evidence="8 11" id="KW-0067">ATP-binding</keyword>
<protein>
    <recommendedName>
        <fullName evidence="3 11">Shikimate kinase</fullName>
        <shortName evidence="11">SK</shortName>
        <ecNumber evidence="3 11">2.7.1.71</ecNumber>
    </recommendedName>
</protein>
<feature type="binding site" evidence="11">
    <location>
        <position position="25"/>
    </location>
    <ligand>
        <name>substrate</name>
    </ligand>
</feature>
<feature type="binding site" evidence="11">
    <location>
        <position position="7"/>
    </location>
    <ligand>
        <name>Mg(2+)</name>
        <dbReference type="ChEBI" id="CHEBI:18420"/>
    </ligand>
</feature>
<organism evidence="12 13">
    <name type="scientific">Candidatus Methylophosphatis roskildensis</name>
    <dbReference type="NCBI Taxonomy" id="2899263"/>
    <lineage>
        <taxon>Bacteria</taxon>
        <taxon>Pseudomonadati</taxon>
        <taxon>Pseudomonadota</taxon>
        <taxon>Betaproteobacteria</taxon>
        <taxon>Nitrosomonadales</taxon>
        <taxon>Sterolibacteriaceae</taxon>
        <taxon>Candidatus Methylophosphatis</taxon>
    </lineage>
</organism>
<evidence type="ECO:0000313" key="12">
    <source>
        <dbReference type="EMBL" id="MBK6972035.1"/>
    </source>
</evidence>
<dbReference type="EC" id="2.7.1.71" evidence="3 11"/>
<feature type="binding site" evidence="11">
    <location>
        <position position="109"/>
    </location>
    <ligand>
        <name>ATP</name>
        <dbReference type="ChEBI" id="CHEBI:30616"/>
    </ligand>
</feature>
<dbReference type="InterPro" id="IPR027417">
    <property type="entry name" value="P-loop_NTPase"/>
</dbReference>
<dbReference type="GO" id="GO:0000287">
    <property type="term" value="F:magnesium ion binding"/>
    <property type="evidence" value="ECO:0007669"/>
    <property type="project" value="UniProtKB-UniRule"/>
</dbReference>
<sequence length="164" mass="18506">MMGAGKTTVGRHLAKRLHLRFVDCDQEVEARSGVKIPVIFEIEGEAGFRRREAQMIEELTQLDGIVMATGGGAVLAEGNRRYLARNGFVVYLCAPPAALYERTRQDRNRPLLQVDDPQARLTEIYAERDPLYRSVADLVVEGNRQSPFGVVRMLEKRMREQCSA</sequence>
<keyword evidence="11" id="KW-0479">Metal-binding</keyword>
<comment type="caution">
    <text evidence="12">The sequence shown here is derived from an EMBL/GenBank/DDBJ whole genome shotgun (WGS) entry which is preliminary data.</text>
</comment>
<dbReference type="Gene3D" id="3.40.50.300">
    <property type="entry name" value="P-loop containing nucleotide triphosphate hydrolases"/>
    <property type="match status" value="1"/>
</dbReference>
<comment type="similarity">
    <text evidence="2 11">Belongs to the shikimate kinase family.</text>
</comment>
<evidence type="ECO:0000256" key="1">
    <source>
        <dbReference type="ARBA" id="ARBA00004842"/>
    </source>
</evidence>
<comment type="subunit">
    <text evidence="11">Monomer.</text>
</comment>
<dbReference type="EMBL" id="JADJEV010000001">
    <property type="protein sequence ID" value="MBK6972035.1"/>
    <property type="molecule type" value="Genomic_DNA"/>
</dbReference>
<evidence type="ECO:0000256" key="7">
    <source>
        <dbReference type="ARBA" id="ARBA00022777"/>
    </source>
</evidence>
<keyword evidence="9 11" id="KW-0057">Aromatic amino acid biosynthesis</keyword>
<keyword evidence="7 11" id="KW-0418">Kinase</keyword>
<evidence type="ECO:0000256" key="8">
    <source>
        <dbReference type="ARBA" id="ARBA00022840"/>
    </source>
</evidence>
<dbReference type="GO" id="GO:0009423">
    <property type="term" value="P:chorismate biosynthetic process"/>
    <property type="evidence" value="ECO:0007669"/>
    <property type="project" value="UniProtKB-UniRule"/>
</dbReference>
<keyword evidence="5 11" id="KW-0808">Transferase</keyword>
<evidence type="ECO:0000256" key="10">
    <source>
        <dbReference type="ARBA" id="ARBA00048567"/>
    </source>
</evidence>
<feature type="binding site" evidence="11">
    <location>
        <position position="145"/>
    </location>
    <ligand>
        <name>ATP</name>
        <dbReference type="ChEBI" id="CHEBI:30616"/>
    </ligand>
</feature>
<evidence type="ECO:0000256" key="3">
    <source>
        <dbReference type="ARBA" id="ARBA00012154"/>
    </source>
</evidence>
<dbReference type="InterPro" id="IPR031322">
    <property type="entry name" value="Shikimate/glucono_kinase"/>
</dbReference>
<feature type="binding site" evidence="11">
    <location>
        <position position="128"/>
    </location>
    <ligand>
        <name>substrate</name>
    </ligand>
</feature>
<evidence type="ECO:0000256" key="6">
    <source>
        <dbReference type="ARBA" id="ARBA00022741"/>
    </source>
</evidence>
<dbReference type="CDD" id="cd00464">
    <property type="entry name" value="SK"/>
    <property type="match status" value="1"/>
</dbReference>
<feature type="binding site" evidence="11">
    <location>
        <position position="71"/>
    </location>
    <ligand>
        <name>substrate</name>
    </ligand>
</feature>
<dbReference type="PRINTS" id="PR01100">
    <property type="entry name" value="SHIKIMTKNASE"/>
</dbReference>
<evidence type="ECO:0000256" key="5">
    <source>
        <dbReference type="ARBA" id="ARBA00022679"/>
    </source>
</evidence>
<dbReference type="PANTHER" id="PTHR21087">
    <property type="entry name" value="SHIKIMATE KINASE"/>
    <property type="match status" value="1"/>
</dbReference>
<dbReference type="GO" id="GO:0009073">
    <property type="term" value="P:aromatic amino acid family biosynthetic process"/>
    <property type="evidence" value="ECO:0007669"/>
    <property type="project" value="UniProtKB-KW"/>
</dbReference>
<keyword evidence="11" id="KW-0460">Magnesium</keyword>
<dbReference type="HAMAP" id="MF_00109">
    <property type="entry name" value="Shikimate_kinase"/>
    <property type="match status" value="1"/>
</dbReference>
<dbReference type="InterPro" id="IPR000623">
    <property type="entry name" value="Shikimate_kinase/TSH1"/>
</dbReference>
<feature type="binding site" evidence="11">
    <location>
        <position position="49"/>
    </location>
    <ligand>
        <name>substrate</name>
    </ligand>
</feature>
<dbReference type="GO" id="GO:0004765">
    <property type="term" value="F:shikimate kinase activity"/>
    <property type="evidence" value="ECO:0007669"/>
    <property type="project" value="UniProtKB-UniRule"/>
</dbReference>
<dbReference type="PANTHER" id="PTHR21087:SF16">
    <property type="entry name" value="SHIKIMATE KINASE 1, CHLOROPLASTIC"/>
    <property type="match status" value="1"/>
</dbReference>
<dbReference type="GO" id="GO:0005829">
    <property type="term" value="C:cytosol"/>
    <property type="evidence" value="ECO:0007669"/>
    <property type="project" value="TreeGrafter"/>
</dbReference>
<comment type="pathway">
    <text evidence="1 11">Metabolic intermediate biosynthesis; chorismate biosynthesis; chorismate from D-erythrose 4-phosphate and phosphoenolpyruvate: step 5/7.</text>
</comment>
<keyword evidence="4 11" id="KW-0028">Amino-acid biosynthesis</keyword>
<feature type="binding site" evidence="11">
    <location>
        <begin position="3"/>
        <end position="8"/>
    </location>
    <ligand>
        <name>ATP</name>
        <dbReference type="ChEBI" id="CHEBI:30616"/>
    </ligand>
</feature>
<gene>
    <name evidence="11" type="primary">aroK</name>
    <name evidence="12" type="ORF">IPH26_03415</name>
</gene>
<dbReference type="InterPro" id="IPR023000">
    <property type="entry name" value="Shikimate_kinase_CS"/>
</dbReference>
<evidence type="ECO:0000256" key="9">
    <source>
        <dbReference type="ARBA" id="ARBA00023141"/>
    </source>
</evidence>
<comment type="cofactor">
    <cofactor evidence="11">
        <name>Mg(2+)</name>
        <dbReference type="ChEBI" id="CHEBI:18420"/>
    </cofactor>
    <text evidence="11">Binds 1 Mg(2+) ion per subunit.</text>
</comment>
<dbReference type="AlphaFoldDB" id="A0A9D7E336"/>
<name>A0A9D7E336_9PROT</name>
<evidence type="ECO:0000313" key="13">
    <source>
        <dbReference type="Proteomes" id="UP000807785"/>
    </source>
</evidence>
<reference evidence="12" key="1">
    <citation type="submission" date="2020-10" db="EMBL/GenBank/DDBJ databases">
        <title>Connecting structure to function with the recovery of over 1000 high-quality activated sludge metagenome-assembled genomes encoding full-length rRNA genes using long-read sequencing.</title>
        <authorList>
            <person name="Singleton C.M."/>
            <person name="Petriglieri F."/>
            <person name="Kristensen J.M."/>
            <person name="Kirkegaard R.H."/>
            <person name="Michaelsen T.Y."/>
            <person name="Andersen M.H."/>
            <person name="Karst S.M."/>
            <person name="Dueholm M.S."/>
            <person name="Nielsen P.H."/>
            <person name="Albertsen M."/>
        </authorList>
    </citation>
    <scope>NUCLEOTIDE SEQUENCE</scope>
    <source>
        <strain evidence="12">Bjer_18-Q3-R1-45_BAT3C.347</strain>
    </source>
</reference>
<dbReference type="SUPFAM" id="SSF52540">
    <property type="entry name" value="P-loop containing nucleoside triphosphate hydrolases"/>
    <property type="match status" value="1"/>
</dbReference>
<dbReference type="Pfam" id="PF01202">
    <property type="entry name" value="SKI"/>
    <property type="match status" value="1"/>
</dbReference>
<dbReference type="Proteomes" id="UP000807785">
    <property type="component" value="Unassembled WGS sequence"/>
</dbReference>
<keyword evidence="6 11" id="KW-0547">Nucleotide-binding</keyword>
<comment type="function">
    <text evidence="11">Catalyzes the specific phosphorylation of the 3-hydroxyl group of shikimic acid using ATP as a cosubstrate.</text>
</comment>
<evidence type="ECO:0000256" key="2">
    <source>
        <dbReference type="ARBA" id="ARBA00006997"/>
    </source>
</evidence>
<comment type="catalytic activity">
    <reaction evidence="10 11">
        <text>shikimate + ATP = 3-phosphoshikimate + ADP + H(+)</text>
        <dbReference type="Rhea" id="RHEA:13121"/>
        <dbReference type="ChEBI" id="CHEBI:15378"/>
        <dbReference type="ChEBI" id="CHEBI:30616"/>
        <dbReference type="ChEBI" id="CHEBI:36208"/>
        <dbReference type="ChEBI" id="CHEBI:145989"/>
        <dbReference type="ChEBI" id="CHEBI:456216"/>
        <dbReference type="EC" id="2.7.1.71"/>
    </reaction>
</comment>
<comment type="subcellular location">
    <subcellularLocation>
        <location evidence="11">Cytoplasm</location>
    </subcellularLocation>
</comment>
<keyword evidence="11" id="KW-0963">Cytoplasm</keyword>
<proteinExistence type="inferred from homology"/>
<dbReference type="GO" id="GO:0005524">
    <property type="term" value="F:ATP binding"/>
    <property type="evidence" value="ECO:0007669"/>
    <property type="project" value="UniProtKB-UniRule"/>
</dbReference>
<evidence type="ECO:0000256" key="4">
    <source>
        <dbReference type="ARBA" id="ARBA00022605"/>
    </source>
</evidence>
<accession>A0A9D7E336</accession>
<dbReference type="GO" id="GO:0008652">
    <property type="term" value="P:amino acid biosynthetic process"/>
    <property type="evidence" value="ECO:0007669"/>
    <property type="project" value="UniProtKB-KW"/>
</dbReference>